<keyword evidence="1" id="KW-0732">Signal</keyword>
<dbReference type="PANTHER" id="PTHR21733">
    <property type="entry name" value="CUB_2 DOMAIN-CONTAINING PROTEIN-RELATED-RELATED"/>
    <property type="match status" value="1"/>
</dbReference>
<dbReference type="GO" id="GO:0045087">
    <property type="term" value="P:innate immune response"/>
    <property type="evidence" value="ECO:0007669"/>
    <property type="project" value="TreeGrafter"/>
</dbReference>
<feature type="chain" id="PRO_5035801060" evidence="1">
    <location>
        <begin position="24"/>
        <end position="428"/>
    </location>
</feature>
<sequence>MFSPLLPNYFLCFIVLFVVFANSEKHLIDLKSFKGGVETKIDADTLPFSIYVSASSNDSDSLKQIYVYTTDDGVKSLYDLQKMKYVSNSGLLQPFVVNSGDAWISTQLTDEQMDKLRGYLYVTTTKQLKSRKRFFTFFLCFHISRFKDTNGFFVFDVTMSEKIEIDSLQSDDVTLVFLNTNFDTYPWQSSIINSWSQGIDSTVFIYEGVPTDDVEKSSSQMFSNPVVTASGDIVPIPKVEKFSLSLGAFYVKIHKGVNFIIEPGYVELDGFQTTAMTTTGVYMKPFNVPDKNITIVTLHDPKYNGTVGMNIVGHVPDNSQVGLYVDNGQQDGAPLTPTDQAVGFDAFTIGQNITIKPNGTTAGEFCVQYYVIQGNQQIVSSTILPGRQSTAGPTIKSTENPIESTTKSTAFTKFLICGLIPVLGAIMC</sequence>
<dbReference type="EnsemblMetazoa" id="CJA18041.1">
    <property type="protein sequence ID" value="CJA18041.1"/>
    <property type="gene ID" value="WBGene00137246"/>
</dbReference>
<evidence type="ECO:0000313" key="2">
    <source>
        <dbReference type="EnsemblMetazoa" id="CJA18041.1"/>
    </source>
</evidence>
<dbReference type="Proteomes" id="UP000005237">
    <property type="component" value="Unassembled WGS sequence"/>
</dbReference>
<proteinExistence type="predicted"/>
<dbReference type="GO" id="GO:0045121">
    <property type="term" value="C:membrane raft"/>
    <property type="evidence" value="ECO:0007669"/>
    <property type="project" value="TreeGrafter"/>
</dbReference>
<dbReference type="OMA" id="TMLPGRQ"/>
<evidence type="ECO:0000256" key="1">
    <source>
        <dbReference type="SAM" id="SignalP"/>
    </source>
</evidence>
<evidence type="ECO:0000313" key="3">
    <source>
        <dbReference type="Proteomes" id="UP000005237"/>
    </source>
</evidence>
<accession>A0A8R1E119</accession>
<dbReference type="InterPro" id="IPR005071">
    <property type="entry name" value="Glycoprotein"/>
</dbReference>
<organism evidence="2 3">
    <name type="scientific">Caenorhabditis japonica</name>
    <dbReference type="NCBI Taxonomy" id="281687"/>
    <lineage>
        <taxon>Eukaryota</taxon>
        <taxon>Metazoa</taxon>
        <taxon>Ecdysozoa</taxon>
        <taxon>Nematoda</taxon>
        <taxon>Chromadorea</taxon>
        <taxon>Rhabditida</taxon>
        <taxon>Rhabditina</taxon>
        <taxon>Rhabditomorpha</taxon>
        <taxon>Rhabditoidea</taxon>
        <taxon>Rhabditidae</taxon>
        <taxon>Peloderinae</taxon>
        <taxon>Caenorhabditis</taxon>
    </lineage>
</organism>
<reference evidence="3" key="1">
    <citation type="submission" date="2010-08" db="EMBL/GenBank/DDBJ databases">
        <authorList>
            <consortium name="Caenorhabditis japonica Sequencing Consortium"/>
            <person name="Wilson R.K."/>
        </authorList>
    </citation>
    <scope>NUCLEOTIDE SEQUENCE [LARGE SCALE GENOMIC DNA]</scope>
    <source>
        <strain evidence="3">DF5081</strain>
    </source>
</reference>
<reference evidence="2" key="2">
    <citation type="submission" date="2022-06" db="UniProtKB">
        <authorList>
            <consortium name="EnsemblMetazoa"/>
        </authorList>
    </citation>
    <scope>IDENTIFICATION</scope>
    <source>
        <strain evidence="2">DF5081</strain>
    </source>
</reference>
<protein>
    <submittedName>
        <fullName evidence="2">Uncharacterized protein</fullName>
    </submittedName>
</protein>
<name>A0A8R1E119_CAEJA</name>
<dbReference type="AlphaFoldDB" id="A0A8R1E119"/>
<keyword evidence="3" id="KW-1185">Reference proteome</keyword>
<dbReference type="PANTHER" id="PTHR21733:SF8">
    <property type="entry name" value="DOWNSTREAM OF DAF-16 (REGULATED BY DAF-16)"/>
    <property type="match status" value="1"/>
</dbReference>
<dbReference type="Pfam" id="PF03409">
    <property type="entry name" value="Glycoprotein"/>
    <property type="match status" value="1"/>
</dbReference>
<feature type="signal peptide" evidence="1">
    <location>
        <begin position="1"/>
        <end position="23"/>
    </location>
</feature>